<accession>A0A849AII8</accession>
<gene>
    <name evidence="2" type="ORF">HJ588_07145</name>
</gene>
<dbReference type="AlphaFoldDB" id="A0A849AII8"/>
<dbReference type="EMBL" id="JABENB010000001">
    <property type="protein sequence ID" value="NNG39048.1"/>
    <property type="molecule type" value="Genomic_DNA"/>
</dbReference>
<feature type="region of interest" description="Disordered" evidence="1">
    <location>
        <begin position="404"/>
        <end position="441"/>
    </location>
</feature>
<sequence>MSRRKRTTAIDVTGLPDDVAAALRLLVKGLRAEHADPTGVARFAPAGRVRRDREQLGDVIQAAESIKACADAVSLSAIAALTDDVVAGARIAPDDPRHAAKLAAHRHAATQAVIHEVQLLTGCTLHAARDRVRIATCMPDRAGTARAQLAHGTTTFERVRTVHAETAHLDPVMAGAITSRVLAPPARHTDPDARVPLSRNGFRARLRRQLALVESADATRDRKHTEALDRRDVTTSPGRDGTAALQIDGDSVLVFTAHQRLTALAKAARAAGDPRTLAQLRADLATDLLTRGIVPGDADLGSAPPGRLHVVVSLDTIVPGSTSTDVAEVPGVGFLSGAQVRDLATRAGSLWTRLVTDPATGAVVDAAKTYQVPAGMARLVRARDHTCRAPGDCDHPASDCDLDHDNPYDHATPGEHQPGQTHPDNLHAVHRGHHNPKTGRFWASRQHADGSVTWRTLTREVTTTAYGHHRPEDHAPPAVSRAEQHLSKALARYYETDAMPSVLKDLAAHHLAQELPAPRRRPRVERHDGYEIYWPIDGFRLEPAPPAPPAPPF</sequence>
<organism evidence="2 3">
    <name type="scientific">Flexivirga aerilata</name>
    <dbReference type="NCBI Taxonomy" id="1656889"/>
    <lineage>
        <taxon>Bacteria</taxon>
        <taxon>Bacillati</taxon>
        <taxon>Actinomycetota</taxon>
        <taxon>Actinomycetes</taxon>
        <taxon>Micrococcales</taxon>
        <taxon>Dermacoccaceae</taxon>
        <taxon>Flexivirga</taxon>
    </lineage>
</organism>
<keyword evidence="3" id="KW-1185">Reference proteome</keyword>
<dbReference type="CDD" id="cd00085">
    <property type="entry name" value="HNHc"/>
    <property type="match status" value="1"/>
</dbReference>
<evidence type="ECO:0000313" key="2">
    <source>
        <dbReference type="EMBL" id="NNG39048.1"/>
    </source>
</evidence>
<feature type="region of interest" description="Disordered" evidence="1">
    <location>
        <begin position="217"/>
        <end position="242"/>
    </location>
</feature>
<evidence type="ECO:0000256" key="1">
    <source>
        <dbReference type="SAM" id="MobiDB-lite"/>
    </source>
</evidence>
<dbReference type="RefSeq" id="WP_171153460.1">
    <property type="nucleotide sequence ID" value="NZ_JABENB010000001.1"/>
</dbReference>
<evidence type="ECO:0000313" key="3">
    <source>
        <dbReference type="Proteomes" id="UP000557772"/>
    </source>
</evidence>
<feature type="compositionally biased region" description="Basic residues" evidence="1">
    <location>
        <begin position="428"/>
        <end position="437"/>
    </location>
</feature>
<protein>
    <submittedName>
        <fullName evidence="2">DUF222 domain-containing protein</fullName>
    </submittedName>
</protein>
<reference evidence="2 3" key="1">
    <citation type="submission" date="2020-05" db="EMBL/GenBank/DDBJ databases">
        <title>Flexivirga sp. ID2601S isolated from air conditioner.</title>
        <authorList>
            <person name="Kim D.H."/>
        </authorList>
    </citation>
    <scope>NUCLEOTIDE SEQUENCE [LARGE SCALE GENOMIC DNA]</scope>
    <source>
        <strain evidence="2 3">ID2601S</strain>
    </source>
</reference>
<comment type="caution">
    <text evidence="2">The sequence shown here is derived from an EMBL/GenBank/DDBJ whole genome shotgun (WGS) entry which is preliminary data.</text>
</comment>
<dbReference type="InterPro" id="IPR003615">
    <property type="entry name" value="HNH_nuc"/>
</dbReference>
<feature type="compositionally biased region" description="Basic and acidic residues" evidence="1">
    <location>
        <begin position="217"/>
        <end position="233"/>
    </location>
</feature>
<name>A0A849AII8_9MICO</name>
<dbReference type="Proteomes" id="UP000557772">
    <property type="component" value="Unassembled WGS sequence"/>
</dbReference>
<proteinExistence type="predicted"/>